<evidence type="ECO:0000256" key="5">
    <source>
        <dbReference type="SAM" id="MobiDB-lite"/>
    </source>
</evidence>
<organism evidence="7 8">
    <name type="scientific">Dictyobacter vulcani</name>
    <dbReference type="NCBI Taxonomy" id="2607529"/>
    <lineage>
        <taxon>Bacteria</taxon>
        <taxon>Bacillati</taxon>
        <taxon>Chloroflexota</taxon>
        <taxon>Ktedonobacteria</taxon>
        <taxon>Ktedonobacterales</taxon>
        <taxon>Dictyobacteraceae</taxon>
        <taxon>Dictyobacter</taxon>
    </lineage>
</organism>
<keyword evidence="4 6" id="KW-0472">Membrane</keyword>
<dbReference type="InterPro" id="IPR019109">
    <property type="entry name" value="MamF_MmsF"/>
</dbReference>
<name>A0A5J4KIX5_9CHLR</name>
<dbReference type="Proteomes" id="UP000326912">
    <property type="component" value="Unassembled WGS sequence"/>
</dbReference>
<evidence type="ECO:0000313" key="7">
    <source>
        <dbReference type="EMBL" id="GER87683.1"/>
    </source>
</evidence>
<comment type="caution">
    <text evidence="7">The sequence shown here is derived from an EMBL/GenBank/DDBJ whole genome shotgun (WGS) entry which is preliminary data.</text>
</comment>
<evidence type="ECO:0000256" key="1">
    <source>
        <dbReference type="ARBA" id="ARBA00004141"/>
    </source>
</evidence>
<keyword evidence="8" id="KW-1185">Reference proteome</keyword>
<feature type="compositionally biased region" description="Polar residues" evidence="5">
    <location>
        <begin position="1"/>
        <end position="11"/>
    </location>
</feature>
<evidence type="ECO:0000256" key="2">
    <source>
        <dbReference type="ARBA" id="ARBA00022692"/>
    </source>
</evidence>
<feature type="transmembrane region" description="Helical" evidence="6">
    <location>
        <begin position="138"/>
        <end position="155"/>
    </location>
</feature>
<keyword evidence="2 6" id="KW-0812">Transmembrane</keyword>
<feature type="compositionally biased region" description="Low complexity" evidence="5">
    <location>
        <begin position="12"/>
        <end position="26"/>
    </location>
</feature>
<comment type="subcellular location">
    <subcellularLocation>
        <location evidence="1">Membrane</location>
        <topology evidence="1">Multi-pass membrane protein</topology>
    </subcellularLocation>
</comment>
<evidence type="ECO:0000256" key="3">
    <source>
        <dbReference type="ARBA" id="ARBA00022989"/>
    </source>
</evidence>
<accession>A0A5J4KIX5</accession>
<feature type="region of interest" description="Disordered" evidence="5">
    <location>
        <begin position="1"/>
        <end position="102"/>
    </location>
</feature>
<dbReference type="Pfam" id="PF09685">
    <property type="entry name" value="MamF_MmsF"/>
    <property type="match status" value="1"/>
</dbReference>
<keyword evidence="3 6" id="KW-1133">Transmembrane helix</keyword>
<gene>
    <name evidence="7" type="ORF">KDW_18450</name>
</gene>
<dbReference type="EMBL" id="BKZW01000001">
    <property type="protein sequence ID" value="GER87683.1"/>
    <property type="molecule type" value="Genomic_DNA"/>
</dbReference>
<dbReference type="PANTHER" id="PTHR36460">
    <property type="entry name" value="UPF0132 DOMAIN PROTEIN (AFU_ORTHOLOGUE AFUA_3G10255)"/>
    <property type="match status" value="1"/>
</dbReference>
<feature type="transmembrane region" description="Helical" evidence="6">
    <location>
        <begin position="161"/>
        <end position="188"/>
    </location>
</feature>
<evidence type="ECO:0000256" key="6">
    <source>
        <dbReference type="SAM" id="Phobius"/>
    </source>
</evidence>
<evidence type="ECO:0000313" key="8">
    <source>
        <dbReference type="Proteomes" id="UP000326912"/>
    </source>
</evidence>
<feature type="compositionally biased region" description="Polar residues" evidence="5">
    <location>
        <begin position="88"/>
        <end position="102"/>
    </location>
</feature>
<protein>
    <recommendedName>
        <fullName evidence="9">DUF4870 domain-containing protein</fullName>
    </recommendedName>
</protein>
<dbReference type="RefSeq" id="WP_198925227.1">
    <property type="nucleotide sequence ID" value="NZ_BKZW01000001.1"/>
</dbReference>
<sequence>MSYQDPNQPSEQYPGSGQYGGYNPNNPQQPQPTDPYSGQQYGQPSQPPYGQQQPGYGQPSQPGYGQQQPPYGQQPYGQQQQPPYGQQNPYTNNMPGREGSTMNIDPNLASGLSYLFWWVSGLIFFMMEKKNRMVRFHAMQSIMLTGAWTVVWVVLRVGMSLPAIGLAFGCLSILAGIGFFVVWLICMINAFQGKYFKLPYIGEYAEKYANQTNTF</sequence>
<evidence type="ECO:0000256" key="4">
    <source>
        <dbReference type="ARBA" id="ARBA00023136"/>
    </source>
</evidence>
<reference evidence="7 8" key="1">
    <citation type="submission" date="2019-10" db="EMBL/GenBank/DDBJ databases">
        <title>Dictyobacter vulcani sp. nov., within the class Ktedonobacteria, isolated from soil of volcanic Mt. Zao.</title>
        <authorList>
            <person name="Zheng Y."/>
            <person name="Wang C.M."/>
            <person name="Sakai Y."/>
            <person name="Abe K."/>
            <person name="Yokota A."/>
            <person name="Yabe S."/>
        </authorList>
    </citation>
    <scope>NUCLEOTIDE SEQUENCE [LARGE SCALE GENOMIC DNA]</scope>
    <source>
        <strain evidence="7 8">W12</strain>
    </source>
</reference>
<dbReference type="GO" id="GO:0016020">
    <property type="term" value="C:membrane"/>
    <property type="evidence" value="ECO:0007669"/>
    <property type="project" value="UniProtKB-SubCell"/>
</dbReference>
<evidence type="ECO:0008006" key="9">
    <source>
        <dbReference type="Google" id="ProtNLM"/>
    </source>
</evidence>
<dbReference type="AlphaFoldDB" id="A0A5J4KIX5"/>
<proteinExistence type="predicted"/>
<feature type="compositionally biased region" description="Low complexity" evidence="5">
    <location>
        <begin position="35"/>
        <end position="87"/>
    </location>
</feature>
<feature type="transmembrane region" description="Helical" evidence="6">
    <location>
        <begin position="108"/>
        <end position="126"/>
    </location>
</feature>
<dbReference type="PANTHER" id="PTHR36460:SF1">
    <property type="entry name" value="UPF0132 DOMAIN PROTEIN (AFU_ORTHOLOGUE AFUA_3G10255)"/>
    <property type="match status" value="1"/>
</dbReference>